<dbReference type="EMBL" id="CP042467">
    <property type="protein sequence ID" value="QED27574.1"/>
    <property type="molecule type" value="Genomic_DNA"/>
</dbReference>
<keyword evidence="3" id="KW-1185">Reference proteome</keyword>
<gene>
    <name evidence="2" type="ORF">FRD01_10035</name>
</gene>
<feature type="chain" id="PRO_5022966922" evidence="1">
    <location>
        <begin position="20"/>
        <end position="225"/>
    </location>
</feature>
<dbReference type="PROSITE" id="PS51257">
    <property type="entry name" value="PROKAR_LIPOPROTEIN"/>
    <property type="match status" value="1"/>
</dbReference>
<keyword evidence="1" id="KW-0732">Signal</keyword>
<evidence type="ECO:0000313" key="3">
    <source>
        <dbReference type="Proteomes" id="UP000321595"/>
    </source>
</evidence>
<sequence length="225" mass="24652">MNFRIGSVLLLALLGMACAKSVANPPVSEAKPEAEDETGLKPVKFPEVQACFEAHVKPVFSKGEAYRDYVVSLKTTTLPLDLRVGPIKDMKADALRLCLLAAVGQIQPKSILFATGIRLYPDRSPTAIPMIQGALTPLQVREGIIKNEFGRCILPEHYEVRMHGAAILKGTIINGKLQDIEFYGSTFGYTDYASCIEAKLAELEFHPTPDPSVLAFPFSMRISDL</sequence>
<name>A0A5B8XPX6_9DELT</name>
<protein>
    <submittedName>
        <fullName evidence="2">Uncharacterized protein</fullName>
    </submittedName>
</protein>
<evidence type="ECO:0000256" key="1">
    <source>
        <dbReference type="SAM" id="SignalP"/>
    </source>
</evidence>
<accession>A0A5B8XPX6</accession>
<dbReference type="AlphaFoldDB" id="A0A5B8XPX6"/>
<reference evidence="2 3" key="1">
    <citation type="submission" date="2019-08" db="EMBL/GenBank/DDBJ databases">
        <authorList>
            <person name="Liang Q."/>
        </authorList>
    </citation>
    <scope>NUCLEOTIDE SEQUENCE [LARGE SCALE GENOMIC DNA]</scope>
    <source>
        <strain evidence="2 3">V1718</strain>
    </source>
</reference>
<dbReference type="RefSeq" id="WP_146959259.1">
    <property type="nucleotide sequence ID" value="NZ_CP042467.1"/>
</dbReference>
<organism evidence="2 3">
    <name type="scientific">Microvenator marinus</name>
    <dbReference type="NCBI Taxonomy" id="2600177"/>
    <lineage>
        <taxon>Bacteria</taxon>
        <taxon>Deltaproteobacteria</taxon>
        <taxon>Bradymonadales</taxon>
        <taxon>Microvenatoraceae</taxon>
        <taxon>Microvenator</taxon>
    </lineage>
</organism>
<dbReference type="Proteomes" id="UP000321595">
    <property type="component" value="Chromosome"/>
</dbReference>
<proteinExistence type="predicted"/>
<evidence type="ECO:0000313" key="2">
    <source>
        <dbReference type="EMBL" id="QED27574.1"/>
    </source>
</evidence>
<feature type="signal peptide" evidence="1">
    <location>
        <begin position="1"/>
        <end position="19"/>
    </location>
</feature>
<dbReference type="KEGG" id="bbae:FRD01_10035"/>